<evidence type="ECO:0000313" key="2">
    <source>
        <dbReference type="EMBL" id="PAA69320.1"/>
    </source>
</evidence>
<evidence type="ECO:0000313" key="3">
    <source>
        <dbReference type="Proteomes" id="UP000215902"/>
    </source>
</evidence>
<dbReference type="OrthoDB" id="19619at2759"/>
<sequence>ASASSCIGCGRILLGFQPVRYARHKPWHPRFKIIRQLRVHEFGPELRNRPSVWFEDEFGRQRSMPDRIKLMQSHSQIQTLPFLHGSLFHRSSDRIFEPMEEADAVEGSGLRSLVNKTARLWDQKKPKSSHREAENLLKNNDLIPSGGKEELARLLQDDYVSVNEQLQDLNKNAENLHENHLTPRGFKCMTDDILNRSYRFELLSVVSEPKIMKFAKQEIGRGLQFVQATVRVHLRQRRAIFDRFGRLILGSWETPRELVEFPVYECNATAEFHQWLLHGRYQSKDNRLPLLPTFRYYDQAA</sequence>
<keyword evidence="1" id="KW-0175">Coiled coil</keyword>
<feature type="coiled-coil region" evidence="1">
    <location>
        <begin position="152"/>
        <end position="179"/>
    </location>
</feature>
<dbReference type="EMBL" id="NIVC01001332">
    <property type="protein sequence ID" value="PAA69320.1"/>
    <property type="molecule type" value="Genomic_DNA"/>
</dbReference>
<evidence type="ECO:0000256" key="1">
    <source>
        <dbReference type="SAM" id="Coils"/>
    </source>
</evidence>
<organism evidence="2 3">
    <name type="scientific">Macrostomum lignano</name>
    <dbReference type="NCBI Taxonomy" id="282301"/>
    <lineage>
        <taxon>Eukaryota</taxon>
        <taxon>Metazoa</taxon>
        <taxon>Spiralia</taxon>
        <taxon>Lophotrochozoa</taxon>
        <taxon>Platyhelminthes</taxon>
        <taxon>Rhabditophora</taxon>
        <taxon>Macrostomorpha</taxon>
        <taxon>Macrostomida</taxon>
        <taxon>Macrostomidae</taxon>
        <taxon>Macrostomum</taxon>
    </lineage>
</organism>
<reference evidence="2 3" key="1">
    <citation type="submission" date="2017-06" db="EMBL/GenBank/DDBJ databases">
        <title>A platform for efficient transgenesis in Macrostomum lignano, a flatworm model organism for stem cell research.</title>
        <authorList>
            <person name="Berezikov E."/>
        </authorList>
    </citation>
    <scope>NUCLEOTIDE SEQUENCE [LARGE SCALE GENOMIC DNA]</scope>
    <source>
        <strain evidence="2">DV1</strain>
        <tissue evidence="2">Whole organism</tissue>
    </source>
</reference>
<comment type="caution">
    <text evidence="2">The sequence shown here is derived from an EMBL/GenBank/DDBJ whole genome shotgun (WGS) entry which is preliminary data.</text>
</comment>
<name>A0A267F6B4_9PLAT</name>
<proteinExistence type="predicted"/>
<dbReference type="AlphaFoldDB" id="A0A267F6B4"/>
<dbReference type="STRING" id="282301.A0A267F6B4"/>
<dbReference type="Gene3D" id="3.10.450.240">
    <property type="match status" value="1"/>
</dbReference>
<accession>A0A267F6B4</accession>
<gene>
    <name evidence="2" type="ORF">BOX15_Mlig004575g1</name>
</gene>
<protein>
    <submittedName>
        <fullName evidence="2">Uncharacterized protein</fullName>
    </submittedName>
</protein>
<keyword evidence="3" id="KW-1185">Reference proteome</keyword>
<feature type="non-terminal residue" evidence="2">
    <location>
        <position position="1"/>
    </location>
</feature>
<dbReference type="Proteomes" id="UP000215902">
    <property type="component" value="Unassembled WGS sequence"/>
</dbReference>